<accession>A0A0F9A0W6</accession>
<feature type="non-terminal residue" evidence="1">
    <location>
        <position position="45"/>
    </location>
</feature>
<evidence type="ECO:0008006" key="2">
    <source>
        <dbReference type="Google" id="ProtNLM"/>
    </source>
</evidence>
<gene>
    <name evidence="1" type="ORF">LCGC14_2905550</name>
</gene>
<comment type="caution">
    <text evidence="1">The sequence shown here is derived from an EMBL/GenBank/DDBJ whole genome shotgun (WGS) entry which is preliminary data.</text>
</comment>
<dbReference type="SUPFAM" id="SSF52540">
    <property type="entry name" value="P-loop containing nucleoside triphosphate hydrolases"/>
    <property type="match status" value="1"/>
</dbReference>
<organism evidence="1">
    <name type="scientific">marine sediment metagenome</name>
    <dbReference type="NCBI Taxonomy" id="412755"/>
    <lineage>
        <taxon>unclassified sequences</taxon>
        <taxon>metagenomes</taxon>
        <taxon>ecological metagenomes</taxon>
    </lineage>
</organism>
<evidence type="ECO:0000313" key="1">
    <source>
        <dbReference type="EMBL" id="KKK72269.1"/>
    </source>
</evidence>
<protein>
    <recommendedName>
        <fullName evidence="2">ABC transporter domain-containing protein</fullName>
    </recommendedName>
</protein>
<proteinExistence type="predicted"/>
<dbReference type="AlphaFoldDB" id="A0A0F9A0W6"/>
<dbReference type="InterPro" id="IPR027417">
    <property type="entry name" value="P-loop_NTPase"/>
</dbReference>
<sequence length="45" mass="5071">MSVSISRKAVDIKIRNITKYYGDIVALNKVNLDIKEGEFFTLLGP</sequence>
<name>A0A0F9A0W6_9ZZZZ</name>
<dbReference type="Gene3D" id="3.40.50.300">
    <property type="entry name" value="P-loop containing nucleotide triphosphate hydrolases"/>
    <property type="match status" value="1"/>
</dbReference>
<dbReference type="EMBL" id="LAZR01057332">
    <property type="protein sequence ID" value="KKK72269.1"/>
    <property type="molecule type" value="Genomic_DNA"/>
</dbReference>
<reference evidence="1" key="1">
    <citation type="journal article" date="2015" name="Nature">
        <title>Complex archaea that bridge the gap between prokaryotes and eukaryotes.</title>
        <authorList>
            <person name="Spang A."/>
            <person name="Saw J.H."/>
            <person name="Jorgensen S.L."/>
            <person name="Zaremba-Niedzwiedzka K."/>
            <person name="Martijn J."/>
            <person name="Lind A.E."/>
            <person name="van Eijk R."/>
            <person name="Schleper C."/>
            <person name="Guy L."/>
            <person name="Ettema T.J."/>
        </authorList>
    </citation>
    <scope>NUCLEOTIDE SEQUENCE</scope>
</reference>